<dbReference type="GO" id="GO:0004252">
    <property type="term" value="F:serine-type endopeptidase activity"/>
    <property type="evidence" value="ECO:0007669"/>
    <property type="project" value="InterPro"/>
</dbReference>
<keyword evidence="2" id="KW-0378">Hydrolase</keyword>
<dbReference type="SUPFAM" id="SSF53474">
    <property type="entry name" value="alpha/beta-Hydrolases"/>
    <property type="match status" value="1"/>
</dbReference>
<evidence type="ECO:0000256" key="1">
    <source>
        <dbReference type="ARBA" id="ARBA00022670"/>
    </source>
</evidence>
<dbReference type="Proteomes" id="UP000326354">
    <property type="component" value="Chromosome"/>
</dbReference>
<dbReference type="Gene3D" id="2.130.10.120">
    <property type="entry name" value="Prolyl oligopeptidase, N-terminal domain"/>
    <property type="match status" value="1"/>
</dbReference>
<dbReference type="Pfam" id="PF00326">
    <property type="entry name" value="Peptidase_S9"/>
    <property type="match status" value="1"/>
</dbReference>
<dbReference type="InterPro" id="IPR002470">
    <property type="entry name" value="Peptidase_S9A"/>
</dbReference>
<dbReference type="SUPFAM" id="SSF50993">
    <property type="entry name" value="Peptidase/esterase 'gauge' domain"/>
    <property type="match status" value="1"/>
</dbReference>
<dbReference type="PRINTS" id="PR00862">
    <property type="entry name" value="PROLIGOPTASE"/>
</dbReference>
<dbReference type="KEGG" id="uam:UABAM_01245"/>
<dbReference type="EMBL" id="AP019860">
    <property type="protein sequence ID" value="BBM82902.1"/>
    <property type="molecule type" value="Genomic_DNA"/>
</dbReference>
<accession>A0A5S9F386</accession>
<dbReference type="Gene3D" id="3.40.50.1820">
    <property type="entry name" value="alpha/beta hydrolase"/>
    <property type="match status" value="1"/>
</dbReference>
<protein>
    <submittedName>
        <fullName evidence="6">Prolyl oligopeptidase</fullName>
    </submittedName>
</protein>
<dbReference type="GO" id="GO:0070012">
    <property type="term" value="F:oligopeptidase activity"/>
    <property type="evidence" value="ECO:0007669"/>
    <property type="project" value="TreeGrafter"/>
</dbReference>
<evidence type="ECO:0000313" key="7">
    <source>
        <dbReference type="Proteomes" id="UP000326354"/>
    </source>
</evidence>
<dbReference type="PANTHER" id="PTHR42881:SF13">
    <property type="entry name" value="PROLYL ENDOPEPTIDASE"/>
    <property type="match status" value="1"/>
</dbReference>
<proteinExistence type="predicted"/>
<dbReference type="RefSeq" id="WP_151967128.1">
    <property type="nucleotide sequence ID" value="NZ_AP019860.1"/>
</dbReference>
<keyword evidence="3" id="KW-0720">Serine protease</keyword>
<dbReference type="InterPro" id="IPR001375">
    <property type="entry name" value="Peptidase_S9_cat"/>
</dbReference>
<reference evidence="6 7" key="1">
    <citation type="submission" date="2019-08" db="EMBL/GenBank/DDBJ databases">
        <title>Complete genome sequence of Candidatus Uab amorphum.</title>
        <authorList>
            <person name="Shiratori T."/>
            <person name="Suzuki S."/>
            <person name="Kakizawa Y."/>
            <person name="Ishida K."/>
        </authorList>
    </citation>
    <scope>NUCLEOTIDE SEQUENCE [LARGE SCALE GENOMIC DNA]</scope>
    <source>
        <strain evidence="6 7">SRT547</strain>
    </source>
</reference>
<dbReference type="Pfam" id="PF02897">
    <property type="entry name" value="Peptidase_S9_N"/>
    <property type="match status" value="1"/>
</dbReference>
<dbReference type="InterPro" id="IPR051167">
    <property type="entry name" value="Prolyl_oligopep/macrocyclase"/>
</dbReference>
<feature type="domain" description="Peptidase S9A N-terminal" evidence="5">
    <location>
        <begin position="2"/>
        <end position="385"/>
    </location>
</feature>
<keyword evidence="7" id="KW-1185">Reference proteome</keyword>
<gene>
    <name evidence="6" type="ORF">UABAM_01245</name>
</gene>
<dbReference type="InterPro" id="IPR029058">
    <property type="entry name" value="AB_hydrolase_fold"/>
</dbReference>
<evidence type="ECO:0000259" key="5">
    <source>
        <dbReference type="Pfam" id="PF02897"/>
    </source>
</evidence>
<name>A0A5S9F386_UABAM</name>
<evidence type="ECO:0000259" key="4">
    <source>
        <dbReference type="Pfam" id="PF00326"/>
    </source>
</evidence>
<dbReference type="GO" id="GO:0005829">
    <property type="term" value="C:cytosol"/>
    <property type="evidence" value="ECO:0007669"/>
    <property type="project" value="TreeGrafter"/>
</dbReference>
<dbReference type="PANTHER" id="PTHR42881">
    <property type="entry name" value="PROLYL ENDOPEPTIDASE"/>
    <property type="match status" value="1"/>
</dbReference>
<dbReference type="GO" id="GO:0006508">
    <property type="term" value="P:proteolysis"/>
    <property type="evidence" value="ECO:0007669"/>
    <property type="project" value="UniProtKB-KW"/>
</dbReference>
<organism evidence="6 7">
    <name type="scientific">Uabimicrobium amorphum</name>
    <dbReference type="NCBI Taxonomy" id="2596890"/>
    <lineage>
        <taxon>Bacteria</taxon>
        <taxon>Pseudomonadati</taxon>
        <taxon>Planctomycetota</taxon>
        <taxon>Candidatus Uabimicrobiia</taxon>
        <taxon>Candidatus Uabimicrobiales</taxon>
        <taxon>Candidatus Uabimicrobiaceae</taxon>
        <taxon>Candidatus Uabimicrobium</taxon>
    </lineage>
</organism>
<evidence type="ECO:0000256" key="3">
    <source>
        <dbReference type="ARBA" id="ARBA00022825"/>
    </source>
</evidence>
<dbReference type="InterPro" id="IPR023302">
    <property type="entry name" value="Pept_S9A_N"/>
</dbReference>
<dbReference type="OrthoDB" id="9801421at2"/>
<dbReference type="AlphaFoldDB" id="A0A5S9F386"/>
<evidence type="ECO:0000313" key="6">
    <source>
        <dbReference type="EMBL" id="BBM82902.1"/>
    </source>
</evidence>
<keyword evidence="1" id="KW-0645">Protease</keyword>
<feature type="domain" description="Peptidase S9 prolyl oligopeptidase catalytic" evidence="4">
    <location>
        <begin position="461"/>
        <end position="663"/>
    </location>
</feature>
<sequence>MSDPYIWLENTGDQQALAWVKKQNDDTTSHFKQDTNFCEFYDRCLGILNSEKRIFYPTIRGEYLYNFYKSPKNERGIWRRTSYENYFNEQQWEELLDLDKLCEEQQQPWVFKGVEGLYPNYERYMVKLSQGGSDAVAIREYDIVQKSFIEDGFRVPESKTFLSWCDIDTLWIACHVGGLTKSGYPLTLREWKRGTNIEDSKILFRGEEDDVAVYGAVVHTQQRKYKLILRAQTFYQTQHFLYEENQLQRLDIPEDSKLCGFLQDHLILQLKSDWKPADVVYPSGSIVAISFPDFIKGSRDFITVFCPESCETVTSIELTKNLIVINKLKNVRSELWCYDLRTRQLHQVETPCYGSIHLVSSDDLHNRFFYTYSDFLTPPTLYLFEDNHTRQTRQLPHFFCNENFRVQQLMTPSKDGTEIPYFIVSAKDVVYDGNNPTLIKVYGGFEVSLYPHYLAMIGSTWLERGGVYVIANVRGGGEFGPQWHRAAIKENKQRSLDDLFAVTQDIIHRKLSQPRYIGIIGGSNGGLLVASALMQRPKLYNAVICQVPILDMKRYHKLLAGASWIAEYGNPDIDEEWSYMKSYSPYHNVSAKDQYPTILIYTSTKDDRVHPGHARKMVAKMQGMNHKVHYYENLEGGHAGASTHQQQAFVTALSYTYLWKQLGN</sequence>
<evidence type="ECO:0000256" key="2">
    <source>
        <dbReference type="ARBA" id="ARBA00022801"/>
    </source>
</evidence>